<dbReference type="SUPFAM" id="SSF48452">
    <property type="entry name" value="TPR-like"/>
    <property type="match status" value="1"/>
</dbReference>
<feature type="region of interest" description="Disordered" evidence="1">
    <location>
        <begin position="106"/>
        <end position="129"/>
    </location>
</feature>
<reference evidence="3" key="1">
    <citation type="submission" date="2015-09" db="EMBL/GenBank/DDBJ databases">
        <authorList>
            <consortium name="Pathogen Informatics"/>
        </authorList>
    </citation>
    <scope>NUCLEOTIDE SEQUENCE [LARGE SCALE GENOMIC DNA]</scope>
    <source>
        <strain evidence="3">Lake Konstanz</strain>
    </source>
</reference>
<evidence type="ECO:0000313" key="2">
    <source>
        <dbReference type="EMBL" id="CUG75900.1"/>
    </source>
</evidence>
<dbReference type="Proteomes" id="UP000051952">
    <property type="component" value="Unassembled WGS sequence"/>
</dbReference>
<dbReference type="EMBL" id="CYKH01000988">
    <property type="protein sequence ID" value="CUG75900.1"/>
    <property type="molecule type" value="Genomic_DNA"/>
</dbReference>
<feature type="region of interest" description="Disordered" evidence="1">
    <location>
        <begin position="407"/>
        <end position="450"/>
    </location>
</feature>
<name>A0A0S4J3E4_BODSA</name>
<organism evidence="2 3">
    <name type="scientific">Bodo saltans</name>
    <name type="common">Flagellated protozoan</name>
    <dbReference type="NCBI Taxonomy" id="75058"/>
    <lineage>
        <taxon>Eukaryota</taxon>
        <taxon>Discoba</taxon>
        <taxon>Euglenozoa</taxon>
        <taxon>Kinetoplastea</taxon>
        <taxon>Metakinetoplastina</taxon>
        <taxon>Eubodonida</taxon>
        <taxon>Bodonidae</taxon>
        <taxon>Bodo</taxon>
    </lineage>
</organism>
<dbReference type="VEuPathDB" id="TriTrypDB:BSAL_84815"/>
<evidence type="ECO:0000256" key="1">
    <source>
        <dbReference type="SAM" id="MobiDB-lite"/>
    </source>
</evidence>
<feature type="region of interest" description="Disordered" evidence="1">
    <location>
        <begin position="367"/>
        <end position="393"/>
    </location>
</feature>
<dbReference type="AlphaFoldDB" id="A0A0S4J3E4"/>
<dbReference type="Gene3D" id="1.25.40.10">
    <property type="entry name" value="Tetratricopeptide repeat domain"/>
    <property type="match status" value="1"/>
</dbReference>
<dbReference type="InterPro" id="IPR011990">
    <property type="entry name" value="TPR-like_helical_dom_sf"/>
</dbReference>
<evidence type="ECO:0000313" key="3">
    <source>
        <dbReference type="Proteomes" id="UP000051952"/>
    </source>
</evidence>
<gene>
    <name evidence="2" type="ORF">BSAL_84815</name>
</gene>
<protein>
    <submittedName>
        <fullName evidence="2">Uncharacterized protein</fullName>
    </submittedName>
</protein>
<feature type="compositionally biased region" description="Polar residues" evidence="1">
    <location>
        <begin position="109"/>
        <end position="122"/>
    </location>
</feature>
<keyword evidence="3" id="KW-1185">Reference proteome</keyword>
<proteinExistence type="predicted"/>
<sequence length="450" mass="48372">MSSSLSSIELLERDCHTYVASAKRAAASAATTITNNSGNSNGNAPVVLYQQQLSSMSTASGMLSSLVELLLSEATREEPREAMGLLERAEGWCDALEAILRSASLAGGHNSSSTPQSPSQEVSPERELRLSPVSGWMTQSSSAVPLLMRVQSHVLRERVFSLIRDVASSQEQWPVAIRYAKRAHKLCDSIRSVVSSMSQRDFQSDSIRPYSVSVEGAAGDVELLEFQRLASLFGPLRSARNLMNLCVLVSKVKRHHDAAQYAGDAVNILRPIVARLQAKQQVLPTIGVRSPNRADAHRSSPTIEDESSPYGLLAAALFNFGSQLELCQRGKEAMAAFDQALDLAEQYLGKKHPLSRQLRQIVFQVPGLGSSNGGSSGSNSRYRGGTADADLPSVPCSMTQTHFMVSGGKQHIEARPPAAHHHNAQFASSARGRSQPKALAGGPSTRSTSV</sequence>
<accession>A0A0S4J3E4</accession>
<feature type="non-terminal residue" evidence="2">
    <location>
        <position position="450"/>
    </location>
</feature>